<dbReference type="eggNOG" id="COG2846">
    <property type="taxonomic scope" value="Bacteria"/>
</dbReference>
<dbReference type="GeneID" id="77849013"/>
<dbReference type="OrthoDB" id="937463at2"/>
<accession>K0XJC2</accession>
<reference evidence="1 2" key="1">
    <citation type="submission" date="2012-08" db="EMBL/GenBank/DDBJ databases">
        <title>The Genome Sequence of Barnesiella intestinihominis YIT 11860.</title>
        <authorList>
            <consortium name="The Broad Institute Genome Sequencing Platform"/>
            <person name="Earl A."/>
            <person name="Ward D."/>
            <person name="Feldgarden M."/>
            <person name="Gevers D."/>
            <person name="Morotomi M."/>
            <person name="Walker B."/>
            <person name="Young S.K."/>
            <person name="Zeng Q."/>
            <person name="Gargeya S."/>
            <person name="Fitzgerald M."/>
            <person name="Haas B."/>
            <person name="Abouelleil A."/>
            <person name="Alvarado L."/>
            <person name="Arachchi H.M."/>
            <person name="Berlin A.M."/>
            <person name="Chapman S.B."/>
            <person name="Goldberg J."/>
            <person name="Griggs A."/>
            <person name="Gujja S."/>
            <person name="Hansen M."/>
            <person name="Howarth C."/>
            <person name="Imamovic A."/>
            <person name="Larimer J."/>
            <person name="McCowen C."/>
            <person name="Montmayeur A."/>
            <person name="Murphy C."/>
            <person name="Neiman D."/>
            <person name="Pearson M."/>
            <person name="Priest M."/>
            <person name="Roberts A."/>
            <person name="Saif S."/>
            <person name="Shea T."/>
            <person name="Sisk P."/>
            <person name="Sykes S."/>
            <person name="Wortman J."/>
            <person name="Nusbaum C."/>
            <person name="Birren B."/>
        </authorList>
    </citation>
    <scope>NUCLEOTIDE SEQUENCE [LARGE SCALE GENOMIC DNA]</scope>
    <source>
        <strain evidence="1 2">YIT 11860</strain>
    </source>
</reference>
<dbReference type="PATRIC" id="fig|742726.3.peg.1859"/>
<evidence type="ECO:0008006" key="3">
    <source>
        <dbReference type="Google" id="ProtNLM"/>
    </source>
</evidence>
<sequence length="236" mass="27628">MALINAETKLCDVILHEPSVIPVINRFGIILGVGDKSIRTVCEEKNLDCEFFVTILNTFINEDYFPENRLKSFCATQIVNYLTQTNAYYEQFQIPNIERHFNFLINQSDSENNNLELMKQFFDELKKELLSRIENDKNCWFPSIKVAAETLHGEYYGEKFQPDTEENDSLEEKLDDLKSLFVIHLKGEYDLNLCHGVIFAIYSLEKDIKQHNRIRNRILRPIADGMLEACRNKSFK</sequence>
<dbReference type="EMBL" id="ADLE01000011">
    <property type="protein sequence ID" value="EJZ63935.1"/>
    <property type="molecule type" value="Genomic_DNA"/>
</dbReference>
<comment type="caution">
    <text evidence="1">The sequence shown here is derived from an EMBL/GenBank/DDBJ whole genome shotgun (WGS) entry which is preliminary data.</text>
</comment>
<evidence type="ECO:0000313" key="2">
    <source>
        <dbReference type="Proteomes" id="UP000006044"/>
    </source>
</evidence>
<name>K0XJC2_9BACT</name>
<gene>
    <name evidence="1" type="ORF">HMPREF9448_01774</name>
</gene>
<dbReference type="RefSeq" id="WP_008862233.1">
    <property type="nucleotide sequence ID" value="NZ_CAXSNY010000006.1"/>
</dbReference>
<dbReference type="AlphaFoldDB" id="K0XJC2"/>
<keyword evidence="2" id="KW-1185">Reference proteome</keyword>
<dbReference type="Proteomes" id="UP000006044">
    <property type="component" value="Unassembled WGS sequence"/>
</dbReference>
<proteinExistence type="predicted"/>
<protein>
    <recommendedName>
        <fullName evidence="3">Helix-turn-helix transcriptional regulator</fullName>
    </recommendedName>
</protein>
<dbReference type="STRING" id="742726.HMPREF9448_01774"/>
<dbReference type="HOGENOM" id="CLU_076075_1_0_10"/>
<organism evidence="1 2">
    <name type="scientific">Barnesiella intestinihominis YIT 11860</name>
    <dbReference type="NCBI Taxonomy" id="742726"/>
    <lineage>
        <taxon>Bacteria</taxon>
        <taxon>Pseudomonadati</taxon>
        <taxon>Bacteroidota</taxon>
        <taxon>Bacteroidia</taxon>
        <taxon>Bacteroidales</taxon>
        <taxon>Barnesiellaceae</taxon>
        <taxon>Barnesiella</taxon>
    </lineage>
</organism>
<evidence type="ECO:0000313" key="1">
    <source>
        <dbReference type="EMBL" id="EJZ63935.1"/>
    </source>
</evidence>